<evidence type="ECO:0000313" key="3">
    <source>
        <dbReference type="EMBL" id="KIC58532.1"/>
    </source>
</evidence>
<feature type="region of interest" description="Disordered" evidence="1">
    <location>
        <begin position="161"/>
        <end position="184"/>
    </location>
</feature>
<feature type="transmembrane region" description="Helical" evidence="2">
    <location>
        <begin position="20"/>
        <end position="42"/>
    </location>
</feature>
<dbReference type="EMBL" id="JWSZ01000007">
    <property type="protein sequence ID" value="KIC58532.1"/>
    <property type="molecule type" value="Genomic_DNA"/>
</dbReference>
<keyword evidence="2" id="KW-0472">Membrane</keyword>
<evidence type="ECO:0000256" key="2">
    <source>
        <dbReference type="SAM" id="Phobius"/>
    </source>
</evidence>
<dbReference type="AlphaFoldDB" id="A0A0B4CPY6"/>
<dbReference type="RefSeq" id="WP_039414206.1">
    <property type="nucleotide sequence ID" value="NZ_JWSZ01000007.1"/>
</dbReference>
<organism evidence="3 4">
    <name type="scientific">Microbacterium hominis</name>
    <dbReference type="NCBI Taxonomy" id="162426"/>
    <lineage>
        <taxon>Bacteria</taxon>
        <taxon>Bacillati</taxon>
        <taxon>Actinomycetota</taxon>
        <taxon>Actinomycetes</taxon>
        <taxon>Micrococcales</taxon>
        <taxon>Microbacteriaceae</taxon>
        <taxon>Microbacterium</taxon>
    </lineage>
</organism>
<keyword evidence="2" id="KW-0812">Transmembrane</keyword>
<proteinExistence type="predicted"/>
<feature type="compositionally biased region" description="Basic and acidic residues" evidence="1">
    <location>
        <begin position="161"/>
        <end position="174"/>
    </location>
</feature>
<name>A0A0B4CPY6_9MICO</name>
<gene>
    <name evidence="3" type="ORF">RM52_05740</name>
</gene>
<comment type="caution">
    <text evidence="3">The sequence shown here is derived from an EMBL/GenBank/DDBJ whole genome shotgun (WGS) entry which is preliminary data.</text>
</comment>
<evidence type="ECO:0000313" key="4">
    <source>
        <dbReference type="Proteomes" id="UP000031202"/>
    </source>
</evidence>
<feature type="transmembrane region" description="Helical" evidence="2">
    <location>
        <begin position="69"/>
        <end position="88"/>
    </location>
</feature>
<dbReference type="Proteomes" id="UP000031202">
    <property type="component" value="Unassembled WGS sequence"/>
</dbReference>
<feature type="transmembrane region" description="Helical" evidence="2">
    <location>
        <begin position="100"/>
        <end position="119"/>
    </location>
</feature>
<keyword evidence="2" id="KW-1133">Transmembrane helix</keyword>
<protein>
    <submittedName>
        <fullName evidence="3">Uncharacterized protein</fullName>
    </submittedName>
</protein>
<evidence type="ECO:0000256" key="1">
    <source>
        <dbReference type="SAM" id="MobiDB-lite"/>
    </source>
</evidence>
<sequence length="314" mass="33905">MTRQKDSEITAEWFRAAFGWIVIALVLILVVPVAIVAGVGFARGTIPPGSDGGIFGTGPAYPIFAPPYWLLWIPALGALFLSVATWRYRGQFMDSIFSARWDLGIISLVGALTTIGAAVTFGAPFLAPVLGAVVPWVLALVVVLSRGVWDGIHDAVHAFRPQPRDARSRHRPDARGASPARPTAIPALRITTSERWKRNKQRLTLVDGDARPLVVEVFDSATNELGLARALVRAIDGEDAAAPDSRPFARGPGTAIRTVRTIAHHSGPRLTATWHWDDGTRAVLMCAFDIEPDRFAAAEDELDRLAAGIRIGTV</sequence>
<accession>A0A0B4CPY6</accession>
<reference evidence="3 4" key="1">
    <citation type="submission" date="2014-12" db="EMBL/GenBank/DDBJ databases">
        <title>Genome sequencing of Microbacterium hominis TPW29.</title>
        <authorList>
            <person name="Tan P.W."/>
            <person name="Chan K.-G."/>
        </authorList>
    </citation>
    <scope>NUCLEOTIDE SEQUENCE [LARGE SCALE GENOMIC DNA]</scope>
    <source>
        <strain evidence="3 4">TPW29</strain>
    </source>
</reference>
<feature type="transmembrane region" description="Helical" evidence="2">
    <location>
        <begin position="125"/>
        <end position="144"/>
    </location>
</feature>